<evidence type="ECO:0000256" key="1">
    <source>
        <dbReference type="ARBA" id="ARBA00023125"/>
    </source>
</evidence>
<feature type="compositionally biased region" description="Polar residues" evidence="3">
    <location>
        <begin position="55"/>
        <end position="64"/>
    </location>
</feature>
<evidence type="ECO:0000256" key="2">
    <source>
        <dbReference type="ARBA" id="ARBA00023172"/>
    </source>
</evidence>
<keyword evidence="5" id="KW-1185">Reference proteome</keyword>
<feature type="compositionally biased region" description="Polar residues" evidence="3">
    <location>
        <begin position="231"/>
        <end position="254"/>
    </location>
</feature>
<feature type="non-terminal residue" evidence="4">
    <location>
        <position position="725"/>
    </location>
</feature>
<keyword evidence="1" id="KW-0238">DNA-binding</keyword>
<dbReference type="InterPro" id="IPR013762">
    <property type="entry name" value="Integrase-like_cat_sf"/>
</dbReference>
<dbReference type="GO" id="GO:0006310">
    <property type="term" value="P:DNA recombination"/>
    <property type="evidence" value="ECO:0007669"/>
    <property type="project" value="UniProtKB-KW"/>
</dbReference>
<name>A0AAV8VJ63_9CUCU</name>
<feature type="compositionally biased region" description="Basic and acidic residues" evidence="3">
    <location>
        <begin position="197"/>
        <end position="214"/>
    </location>
</feature>
<dbReference type="PANTHER" id="PTHR35617">
    <property type="entry name" value="PHAGE_INTEGRASE DOMAIN-CONTAINING PROTEIN"/>
    <property type="match status" value="1"/>
</dbReference>
<proteinExistence type="predicted"/>
<dbReference type="GO" id="GO:0015074">
    <property type="term" value="P:DNA integration"/>
    <property type="evidence" value="ECO:0007669"/>
    <property type="project" value="InterPro"/>
</dbReference>
<dbReference type="Gene3D" id="1.10.443.10">
    <property type="entry name" value="Intergrase catalytic core"/>
    <property type="match status" value="1"/>
</dbReference>
<dbReference type="Proteomes" id="UP001159042">
    <property type="component" value="Unassembled WGS sequence"/>
</dbReference>
<feature type="region of interest" description="Disordered" evidence="3">
    <location>
        <begin position="197"/>
        <end position="285"/>
    </location>
</feature>
<dbReference type="AlphaFoldDB" id="A0AAV8VJ63"/>
<sequence length="725" mass="80229">MGKSKRSDTSSSESSDDELHHLRKKFKKLEKKLERYNKKQKKARLGAPAPRVPSILSNDENGSDPSDPASLEVPSLNAEILLHDDLVPRWESVLRNGLDQSTKDNLLKKYSGVKNCPFITPPKLNPEIKAAINDITAKRDSKLQVFQAQLGADLGGLGKALLMLLNNQEAEGGADVLLVIEALSDAARLLSNLHYEDSESQRAAKDNKETDAGKLQRSTQEDFEPEWTRSKIPSNSLQLQSTRELPESQASIPTSEGEGEKEEDAIGDEESSPPMEGDFPGSRGFITQTLTAKGLPTSVVEIMLQSLSTNTLKQYNSGLKAWWTFCKSRVVHSYKATIPEVLTFLEDQFKKGASYATMNTTRSALSLILSPSVGNDHRVKWLLKGVYRLRSSKPKYNVTWDPSVVLNHLGKEYSNELLSLEKLTVKLATLLALITAQLVQTLFLIKITNIERTDQGFEIKIPDTIKTSGKGRVQPVLNVPYFESKPEICVAKVLSCYLQKTASHRKGREEDNLFITFKKPFRKASAQSISRWIKGSLERCGVDTNIFTAHSTRHAATSAAGRYGVDVNTILSTAGSIKNKYENLKRALKKKIAQNRQNINKTGGGPSCDSKLLWYEEELFAILQLGIEGLFAEGDSDCFIANNDDTVDIVNESIIDPNENNEEIIIEVAEESNDEADKENQPSATTLICDNTDDSNNEQEQAMPIPKNSSQSVVTPKVSTSSKTP</sequence>
<dbReference type="InterPro" id="IPR011010">
    <property type="entry name" value="DNA_brk_join_enz"/>
</dbReference>
<dbReference type="EMBL" id="JANEYG010000081">
    <property type="protein sequence ID" value="KAJ8914045.1"/>
    <property type="molecule type" value="Genomic_DNA"/>
</dbReference>
<dbReference type="SUPFAM" id="SSF56349">
    <property type="entry name" value="DNA breaking-rejoining enzymes"/>
    <property type="match status" value="1"/>
</dbReference>
<dbReference type="InterPro" id="IPR010998">
    <property type="entry name" value="Integrase_recombinase_N"/>
</dbReference>
<keyword evidence="2" id="KW-0233">DNA recombination</keyword>
<feature type="compositionally biased region" description="Basic residues" evidence="3">
    <location>
        <begin position="21"/>
        <end position="30"/>
    </location>
</feature>
<gene>
    <name evidence="4" type="ORF">NQ315_017564</name>
</gene>
<organism evidence="4 5">
    <name type="scientific">Exocentrus adspersus</name>
    <dbReference type="NCBI Taxonomy" id="1586481"/>
    <lineage>
        <taxon>Eukaryota</taxon>
        <taxon>Metazoa</taxon>
        <taxon>Ecdysozoa</taxon>
        <taxon>Arthropoda</taxon>
        <taxon>Hexapoda</taxon>
        <taxon>Insecta</taxon>
        <taxon>Pterygota</taxon>
        <taxon>Neoptera</taxon>
        <taxon>Endopterygota</taxon>
        <taxon>Coleoptera</taxon>
        <taxon>Polyphaga</taxon>
        <taxon>Cucujiformia</taxon>
        <taxon>Chrysomeloidea</taxon>
        <taxon>Cerambycidae</taxon>
        <taxon>Lamiinae</taxon>
        <taxon>Acanthocinini</taxon>
        <taxon>Exocentrus</taxon>
    </lineage>
</organism>
<dbReference type="GO" id="GO:0003677">
    <property type="term" value="F:DNA binding"/>
    <property type="evidence" value="ECO:0007669"/>
    <property type="project" value="UniProtKB-KW"/>
</dbReference>
<dbReference type="Gene3D" id="1.10.150.130">
    <property type="match status" value="1"/>
</dbReference>
<evidence type="ECO:0000256" key="3">
    <source>
        <dbReference type="SAM" id="MobiDB-lite"/>
    </source>
</evidence>
<protein>
    <recommendedName>
        <fullName evidence="6">Tyr recombinase domain-containing protein</fullName>
    </recommendedName>
</protein>
<accession>A0AAV8VJ63</accession>
<evidence type="ECO:0008006" key="6">
    <source>
        <dbReference type="Google" id="ProtNLM"/>
    </source>
</evidence>
<feature type="region of interest" description="Disordered" evidence="3">
    <location>
        <begin position="1"/>
        <end position="71"/>
    </location>
</feature>
<dbReference type="PANTHER" id="PTHR35617:SF3">
    <property type="entry name" value="CORE-BINDING (CB) DOMAIN-CONTAINING PROTEIN"/>
    <property type="match status" value="1"/>
</dbReference>
<comment type="caution">
    <text evidence="4">The sequence shown here is derived from an EMBL/GenBank/DDBJ whole genome shotgun (WGS) entry which is preliminary data.</text>
</comment>
<reference evidence="4 5" key="1">
    <citation type="journal article" date="2023" name="Insect Mol. Biol.">
        <title>Genome sequencing provides insights into the evolution of gene families encoding plant cell wall-degrading enzymes in longhorned beetles.</title>
        <authorList>
            <person name="Shin N.R."/>
            <person name="Okamura Y."/>
            <person name="Kirsch R."/>
            <person name="Pauchet Y."/>
        </authorList>
    </citation>
    <scope>NUCLEOTIDE SEQUENCE [LARGE SCALE GENOMIC DNA]</scope>
    <source>
        <strain evidence="4">EAD_L_NR</strain>
    </source>
</reference>
<evidence type="ECO:0000313" key="5">
    <source>
        <dbReference type="Proteomes" id="UP001159042"/>
    </source>
</evidence>
<feature type="compositionally biased region" description="Low complexity" evidence="3">
    <location>
        <begin position="709"/>
        <end position="725"/>
    </location>
</feature>
<evidence type="ECO:0000313" key="4">
    <source>
        <dbReference type="EMBL" id="KAJ8914045.1"/>
    </source>
</evidence>
<feature type="compositionally biased region" description="Acidic residues" evidence="3">
    <location>
        <begin position="257"/>
        <end position="271"/>
    </location>
</feature>
<feature type="region of interest" description="Disordered" evidence="3">
    <location>
        <begin position="672"/>
        <end position="725"/>
    </location>
</feature>